<dbReference type="PROSITE" id="PS51257">
    <property type="entry name" value="PROKAR_LIPOPROTEIN"/>
    <property type="match status" value="1"/>
</dbReference>
<organism evidence="7">
    <name type="scientific">bioreactor metagenome</name>
    <dbReference type="NCBI Taxonomy" id="1076179"/>
    <lineage>
        <taxon>unclassified sequences</taxon>
        <taxon>metagenomes</taxon>
        <taxon>ecological metagenomes</taxon>
    </lineage>
</organism>
<evidence type="ECO:0000313" key="7">
    <source>
        <dbReference type="EMBL" id="MPN33271.1"/>
    </source>
</evidence>
<keyword evidence="3" id="KW-0472">Membrane</keyword>
<evidence type="ECO:0000256" key="2">
    <source>
        <dbReference type="ARBA" id="ARBA00022729"/>
    </source>
</evidence>
<dbReference type="GO" id="GO:0016020">
    <property type="term" value="C:membrane"/>
    <property type="evidence" value="ECO:0007669"/>
    <property type="project" value="InterPro"/>
</dbReference>
<keyword evidence="5" id="KW-0449">Lipoprotein</keyword>
<accession>A0A645H2L5</accession>
<keyword evidence="4" id="KW-0564">Palmitate</keyword>
<sequence length="47" mass="5025">MKTLFAFLMSSVFVVLAGCNTVAGAGKDMERGGEKVQDTAKDVQNKM</sequence>
<evidence type="ECO:0000256" key="5">
    <source>
        <dbReference type="ARBA" id="ARBA00023288"/>
    </source>
</evidence>
<protein>
    <recommendedName>
        <fullName evidence="8">Entericidin A</fullName>
    </recommendedName>
</protein>
<name>A0A645H2L5_9ZZZZ</name>
<dbReference type="GO" id="GO:0009636">
    <property type="term" value="P:response to toxic substance"/>
    <property type="evidence" value="ECO:0007669"/>
    <property type="project" value="InterPro"/>
</dbReference>
<keyword evidence="1" id="KW-1003">Cell membrane</keyword>
<gene>
    <name evidence="7" type="ORF">SDC9_180756</name>
</gene>
<keyword evidence="2" id="KW-0732">Signal</keyword>
<proteinExistence type="predicted"/>
<evidence type="ECO:0000256" key="6">
    <source>
        <dbReference type="SAM" id="MobiDB-lite"/>
    </source>
</evidence>
<evidence type="ECO:0000256" key="3">
    <source>
        <dbReference type="ARBA" id="ARBA00023136"/>
    </source>
</evidence>
<reference evidence="7" key="1">
    <citation type="submission" date="2019-08" db="EMBL/GenBank/DDBJ databases">
        <authorList>
            <person name="Kucharzyk K."/>
            <person name="Murdoch R.W."/>
            <person name="Higgins S."/>
            <person name="Loffler F."/>
        </authorList>
    </citation>
    <scope>NUCLEOTIDE SEQUENCE</scope>
</reference>
<evidence type="ECO:0000256" key="1">
    <source>
        <dbReference type="ARBA" id="ARBA00022475"/>
    </source>
</evidence>
<dbReference type="EMBL" id="VSSQ01085694">
    <property type="protein sequence ID" value="MPN33271.1"/>
    <property type="molecule type" value="Genomic_DNA"/>
</dbReference>
<dbReference type="Pfam" id="PF08085">
    <property type="entry name" value="Entericidin"/>
    <property type="match status" value="1"/>
</dbReference>
<dbReference type="InterPro" id="IPR012556">
    <property type="entry name" value="Entericidin"/>
</dbReference>
<comment type="caution">
    <text evidence="7">The sequence shown here is derived from an EMBL/GenBank/DDBJ whole genome shotgun (WGS) entry which is preliminary data.</text>
</comment>
<feature type="region of interest" description="Disordered" evidence="6">
    <location>
        <begin position="27"/>
        <end position="47"/>
    </location>
</feature>
<evidence type="ECO:0008006" key="8">
    <source>
        <dbReference type="Google" id="ProtNLM"/>
    </source>
</evidence>
<dbReference type="AlphaFoldDB" id="A0A645H2L5"/>
<evidence type="ECO:0000256" key="4">
    <source>
        <dbReference type="ARBA" id="ARBA00023139"/>
    </source>
</evidence>